<sequence length="156" mass="17885">MLKAGYKEGFFTIQCNVPDSYSSKEFDYIQITQTLQYKGSSVDVVVAVQLLKTTNRGFDMLIPPLPSTTISNKDTEYFASLINADVCTEIMRSNKFKICGGMVDNDKRRVSAIKHLHLKRIGKMRGWMKRSKIEPATIAKTVRNEKHLKKYVDVEW</sequence>
<keyword evidence="2" id="KW-1185">Reference proteome</keyword>
<accession>A0AAD3CQ46</accession>
<name>A0AAD3CQ46_9STRA</name>
<dbReference type="Proteomes" id="UP001054902">
    <property type="component" value="Unassembled WGS sequence"/>
</dbReference>
<evidence type="ECO:0000313" key="2">
    <source>
        <dbReference type="Proteomes" id="UP001054902"/>
    </source>
</evidence>
<proteinExistence type="predicted"/>
<dbReference type="AlphaFoldDB" id="A0AAD3CQ46"/>
<reference evidence="1 2" key="1">
    <citation type="journal article" date="2021" name="Sci. Rep.">
        <title>The genome of the diatom Chaetoceros tenuissimus carries an ancient integrated fragment of an extant virus.</title>
        <authorList>
            <person name="Hongo Y."/>
            <person name="Kimura K."/>
            <person name="Takaki Y."/>
            <person name="Yoshida Y."/>
            <person name="Baba S."/>
            <person name="Kobayashi G."/>
            <person name="Nagasaki K."/>
            <person name="Hano T."/>
            <person name="Tomaru Y."/>
        </authorList>
    </citation>
    <scope>NUCLEOTIDE SEQUENCE [LARGE SCALE GENOMIC DNA]</scope>
    <source>
        <strain evidence="1 2">NIES-3715</strain>
    </source>
</reference>
<protein>
    <submittedName>
        <fullName evidence="1">Uncharacterized protein</fullName>
    </submittedName>
</protein>
<evidence type="ECO:0000313" key="1">
    <source>
        <dbReference type="EMBL" id="GFH48749.1"/>
    </source>
</evidence>
<dbReference type="EMBL" id="BLLK01000029">
    <property type="protein sequence ID" value="GFH48749.1"/>
    <property type="molecule type" value="Genomic_DNA"/>
</dbReference>
<gene>
    <name evidence="1" type="ORF">CTEN210_05225</name>
</gene>
<organism evidence="1 2">
    <name type="scientific">Chaetoceros tenuissimus</name>
    <dbReference type="NCBI Taxonomy" id="426638"/>
    <lineage>
        <taxon>Eukaryota</taxon>
        <taxon>Sar</taxon>
        <taxon>Stramenopiles</taxon>
        <taxon>Ochrophyta</taxon>
        <taxon>Bacillariophyta</taxon>
        <taxon>Coscinodiscophyceae</taxon>
        <taxon>Chaetocerotophycidae</taxon>
        <taxon>Chaetocerotales</taxon>
        <taxon>Chaetocerotaceae</taxon>
        <taxon>Chaetoceros</taxon>
    </lineage>
</organism>
<comment type="caution">
    <text evidence="1">The sequence shown here is derived from an EMBL/GenBank/DDBJ whole genome shotgun (WGS) entry which is preliminary data.</text>
</comment>